<dbReference type="Proteomes" id="UP000651057">
    <property type="component" value="Unassembled WGS sequence"/>
</dbReference>
<dbReference type="RefSeq" id="WP_201920291.1">
    <property type="nucleotide sequence ID" value="NZ_BAABAX010000003.1"/>
</dbReference>
<dbReference type="AlphaFoldDB" id="A0A937DBX8"/>
<proteinExistence type="predicted"/>
<dbReference type="EMBL" id="JAERQJ010000004">
    <property type="protein sequence ID" value="MBL0684326.1"/>
    <property type="molecule type" value="Genomic_DNA"/>
</dbReference>
<organism evidence="1 2">
    <name type="scientific">Aquimarina mytili</name>
    <dbReference type="NCBI Taxonomy" id="874423"/>
    <lineage>
        <taxon>Bacteria</taxon>
        <taxon>Pseudomonadati</taxon>
        <taxon>Bacteroidota</taxon>
        <taxon>Flavobacteriia</taxon>
        <taxon>Flavobacteriales</taxon>
        <taxon>Flavobacteriaceae</taxon>
        <taxon>Aquimarina</taxon>
    </lineage>
</organism>
<evidence type="ECO:0000313" key="2">
    <source>
        <dbReference type="Proteomes" id="UP000651057"/>
    </source>
</evidence>
<protein>
    <submittedName>
        <fullName evidence="1">Uncharacterized protein</fullName>
    </submittedName>
</protein>
<keyword evidence="2" id="KW-1185">Reference proteome</keyword>
<reference evidence="1" key="1">
    <citation type="submission" date="2021-01" db="EMBL/GenBank/DDBJ databases">
        <authorList>
            <person name="Zhong Y.L."/>
        </authorList>
    </citation>
    <scope>NUCLEOTIDE SEQUENCE</scope>
    <source>
        <strain evidence="1">KCTC 23302</strain>
    </source>
</reference>
<comment type="caution">
    <text evidence="1">The sequence shown here is derived from an EMBL/GenBank/DDBJ whole genome shotgun (WGS) entry which is preliminary data.</text>
</comment>
<name>A0A937DBX8_9FLAO</name>
<gene>
    <name evidence="1" type="ORF">JJQ60_12425</name>
</gene>
<evidence type="ECO:0000313" key="1">
    <source>
        <dbReference type="EMBL" id="MBL0684326.1"/>
    </source>
</evidence>
<accession>A0A937DBX8</accession>
<sequence>METIEKLISTKKEVKDFEQEVFNCLLIDPDLFDCCVNAHQGYAFLLRNWIRESYESGATVKEVVKKIKNSKLQLESIKIGKPLTLVA</sequence>